<keyword evidence="4" id="KW-1185">Reference proteome</keyword>
<comment type="caution">
    <text evidence="3">The sequence shown here is derived from an EMBL/GenBank/DDBJ whole genome shotgun (WGS) entry which is preliminary data.</text>
</comment>
<accession>A0ABQ3QRC5</accession>
<feature type="transmembrane region" description="Helical" evidence="2">
    <location>
        <begin position="42"/>
        <end position="59"/>
    </location>
</feature>
<evidence type="ECO:0008006" key="5">
    <source>
        <dbReference type="Google" id="ProtNLM"/>
    </source>
</evidence>
<feature type="transmembrane region" description="Helical" evidence="2">
    <location>
        <begin position="65"/>
        <end position="81"/>
    </location>
</feature>
<keyword evidence="2" id="KW-0472">Membrane</keyword>
<sequence>MRERAARGSPSPRVFLSLGHGSLTGDDVKGGRMAHNLDQDRRAAGGFFTGAVVCVVLAVGTGSTGPVWFAAGMLISSLMYFRRTMPRRPYAYWPAWVVGATLALLLAWAQSGASRLGLLPLAGVEALVALVLALLWFRRRNGRGDWIVWLPEEELLLRREWSRRDAIRWAEDDYRKPCAISPLDDFPHMASEAPLYPERDRPLYRSPRLGDQT</sequence>
<feature type="region of interest" description="Disordered" evidence="1">
    <location>
        <begin position="191"/>
        <end position="213"/>
    </location>
</feature>
<name>A0ABQ3QRC5_9ACTN</name>
<feature type="transmembrane region" description="Helical" evidence="2">
    <location>
        <begin position="116"/>
        <end position="137"/>
    </location>
</feature>
<dbReference type="Proteomes" id="UP001050808">
    <property type="component" value="Unassembled WGS sequence"/>
</dbReference>
<feature type="transmembrane region" description="Helical" evidence="2">
    <location>
        <begin position="90"/>
        <end position="110"/>
    </location>
</feature>
<gene>
    <name evidence="3" type="ORF">Sviol_42320</name>
</gene>
<keyword evidence="2" id="KW-1133">Transmembrane helix</keyword>
<evidence type="ECO:0000313" key="4">
    <source>
        <dbReference type="Proteomes" id="UP001050808"/>
    </source>
</evidence>
<proteinExistence type="predicted"/>
<keyword evidence="2" id="KW-0812">Transmembrane</keyword>
<evidence type="ECO:0000256" key="2">
    <source>
        <dbReference type="SAM" id="Phobius"/>
    </source>
</evidence>
<evidence type="ECO:0000256" key="1">
    <source>
        <dbReference type="SAM" id="MobiDB-lite"/>
    </source>
</evidence>
<reference evidence="3" key="1">
    <citation type="submission" date="2024-05" db="EMBL/GenBank/DDBJ databases">
        <title>Whole genome shotgun sequence of Streptomyces violascens NBRC 12920.</title>
        <authorList>
            <person name="Komaki H."/>
            <person name="Tamura T."/>
        </authorList>
    </citation>
    <scope>NUCLEOTIDE SEQUENCE</scope>
    <source>
        <strain evidence="3">NBRC 12920</strain>
    </source>
</reference>
<organism evidence="3 4">
    <name type="scientific">Streptomyces violascens</name>
    <dbReference type="NCBI Taxonomy" id="67381"/>
    <lineage>
        <taxon>Bacteria</taxon>
        <taxon>Bacillati</taxon>
        <taxon>Actinomycetota</taxon>
        <taxon>Actinomycetes</taxon>
        <taxon>Kitasatosporales</taxon>
        <taxon>Streptomycetaceae</taxon>
        <taxon>Streptomyces</taxon>
    </lineage>
</organism>
<protein>
    <recommendedName>
        <fullName evidence="5">Integral membrane protein</fullName>
    </recommendedName>
</protein>
<dbReference type="EMBL" id="BNDY01000016">
    <property type="protein sequence ID" value="GHI39824.1"/>
    <property type="molecule type" value="Genomic_DNA"/>
</dbReference>
<evidence type="ECO:0000313" key="3">
    <source>
        <dbReference type="EMBL" id="GHI39824.1"/>
    </source>
</evidence>